<reference evidence="2" key="1">
    <citation type="submission" date="2020-10" db="EMBL/GenBank/DDBJ databases">
        <authorList>
            <person name="Gilroy R."/>
        </authorList>
    </citation>
    <scope>NUCLEOTIDE SEQUENCE</scope>
    <source>
        <strain evidence="2">2889</strain>
    </source>
</reference>
<evidence type="ECO:0000256" key="1">
    <source>
        <dbReference type="SAM" id="Phobius"/>
    </source>
</evidence>
<feature type="transmembrane region" description="Helical" evidence="1">
    <location>
        <begin position="66"/>
        <end position="85"/>
    </location>
</feature>
<dbReference type="EMBL" id="JADIMZ010000100">
    <property type="protein sequence ID" value="MBO8432935.1"/>
    <property type="molecule type" value="Genomic_DNA"/>
</dbReference>
<evidence type="ECO:0000313" key="3">
    <source>
        <dbReference type="Proteomes" id="UP000823612"/>
    </source>
</evidence>
<keyword evidence="1" id="KW-0812">Transmembrane</keyword>
<accession>A0A9D9GZM0</accession>
<proteinExistence type="predicted"/>
<gene>
    <name evidence="2" type="ORF">IAB08_06555</name>
</gene>
<reference evidence="2" key="2">
    <citation type="journal article" date="2021" name="PeerJ">
        <title>Extensive microbial diversity within the chicken gut microbiome revealed by metagenomics and culture.</title>
        <authorList>
            <person name="Gilroy R."/>
            <person name="Ravi A."/>
            <person name="Getino M."/>
            <person name="Pursley I."/>
            <person name="Horton D.L."/>
            <person name="Alikhan N.F."/>
            <person name="Baker D."/>
            <person name="Gharbi K."/>
            <person name="Hall N."/>
            <person name="Watson M."/>
            <person name="Adriaenssens E.M."/>
            <person name="Foster-Nyarko E."/>
            <person name="Jarju S."/>
            <person name="Secka A."/>
            <person name="Antonio M."/>
            <person name="Oren A."/>
            <person name="Chaudhuri R.R."/>
            <person name="La Ragione R."/>
            <person name="Hildebrand F."/>
            <person name="Pallen M.J."/>
        </authorList>
    </citation>
    <scope>NUCLEOTIDE SEQUENCE</scope>
    <source>
        <strain evidence="2">2889</strain>
    </source>
</reference>
<dbReference type="Proteomes" id="UP000823612">
    <property type="component" value="Unassembled WGS sequence"/>
</dbReference>
<keyword evidence="1" id="KW-0472">Membrane</keyword>
<dbReference type="AlphaFoldDB" id="A0A9D9GZM0"/>
<name>A0A9D9GZM0_9BACT</name>
<evidence type="ECO:0000313" key="2">
    <source>
        <dbReference type="EMBL" id="MBO8432935.1"/>
    </source>
</evidence>
<keyword evidence="1" id="KW-1133">Transmembrane helix</keyword>
<comment type="caution">
    <text evidence="2">The sequence shown here is derived from an EMBL/GenBank/DDBJ whole genome shotgun (WGS) entry which is preliminary data.</text>
</comment>
<organism evidence="2 3">
    <name type="scientific">Candidatus Pullibacteroides excrementavium</name>
    <dbReference type="NCBI Taxonomy" id="2840905"/>
    <lineage>
        <taxon>Bacteria</taxon>
        <taxon>Pseudomonadati</taxon>
        <taxon>Bacteroidota</taxon>
        <taxon>Bacteroidia</taxon>
        <taxon>Bacteroidales</taxon>
        <taxon>Candidatus Pullibacteroides</taxon>
    </lineage>
</organism>
<protein>
    <submittedName>
        <fullName evidence="2">Uncharacterized protein</fullName>
    </submittedName>
</protein>
<sequence length="129" mass="13879">MENSALSCQYIQQYVVQTVRKAVMDLMLFGYLMICELKYFDMKCPKCGSTDLVYMGRKVKPSIKKASAMVGAGALGVVGMGLLFVPGMHYVALAACAGATAVGKSASTIKSEEVDKFRCSACGHLWACK</sequence>